<evidence type="ECO:0000313" key="2">
    <source>
        <dbReference type="EMBL" id="GAA2506862.1"/>
    </source>
</evidence>
<dbReference type="Gene3D" id="3.40.630.30">
    <property type="match status" value="1"/>
</dbReference>
<comment type="caution">
    <text evidence="2">The sequence shown here is derived from an EMBL/GenBank/DDBJ whole genome shotgun (WGS) entry which is preliminary data.</text>
</comment>
<name>A0ABN3MS86_9ACTN</name>
<dbReference type="SUPFAM" id="SSF55729">
    <property type="entry name" value="Acyl-CoA N-acyltransferases (Nat)"/>
    <property type="match status" value="1"/>
</dbReference>
<dbReference type="PANTHER" id="PTHR42791">
    <property type="entry name" value="GNAT FAMILY ACETYLTRANSFERASE"/>
    <property type="match status" value="1"/>
</dbReference>
<reference evidence="2 3" key="1">
    <citation type="journal article" date="2019" name="Int. J. Syst. Evol. Microbiol.">
        <title>The Global Catalogue of Microorganisms (GCM) 10K type strain sequencing project: providing services to taxonomists for standard genome sequencing and annotation.</title>
        <authorList>
            <consortium name="The Broad Institute Genomics Platform"/>
            <consortium name="The Broad Institute Genome Sequencing Center for Infectious Disease"/>
            <person name="Wu L."/>
            <person name="Ma J."/>
        </authorList>
    </citation>
    <scope>NUCLEOTIDE SEQUENCE [LARGE SCALE GENOMIC DNA]</scope>
    <source>
        <strain evidence="2 3">JCM 6307</strain>
    </source>
</reference>
<sequence length="200" mass="22621">MTSTHIRQATDGEEEDVARLIATSFRDLDVNQWLVPDRERHDDVFPRFFRIIVGHALRHGTVQVTEDMSAAAVWIPVPSPEIPDYDARLLEVCGPWADRFRRFDDAMHEAHPADRGDHDHLALLAVLPGRQGHGIGTELIRLHHDELDRAGRPAYLEASNSASRRLYARHGYTDCAEPLDLPYEGERMYPMWRPAGAAAG</sequence>
<gene>
    <name evidence="2" type="ORF">GCM10010406_49310</name>
</gene>
<dbReference type="Pfam" id="PF13508">
    <property type="entry name" value="Acetyltransf_7"/>
    <property type="match status" value="1"/>
</dbReference>
<dbReference type="PROSITE" id="PS51186">
    <property type="entry name" value="GNAT"/>
    <property type="match status" value="1"/>
</dbReference>
<feature type="domain" description="N-acetyltransferase" evidence="1">
    <location>
        <begin position="51"/>
        <end position="196"/>
    </location>
</feature>
<dbReference type="RefSeq" id="WP_344385532.1">
    <property type="nucleotide sequence ID" value="NZ_BAAATA010000041.1"/>
</dbReference>
<organism evidence="2 3">
    <name type="scientific">Streptomyces thermolineatus</name>
    <dbReference type="NCBI Taxonomy" id="44033"/>
    <lineage>
        <taxon>Bacteria</taxon>
        <taxon>Bacillati</taxon>
        <taxon>Actinomycetota</taxon>
        <taxon>Actinomycetes</taxon>
        <taxon>Kitasatosporales</taxon>
        <taxon>Streptomycetaceae</taxon>
        <taxon>Streptomyces</taxon>
    </lineage>
</organism>
<accession>A0ABN3MS86</accession>
<proteinExistence type="predicted"/>
<dbReference type="InterPro" id="IPR016181">
    <property type="entry name" value="Acyl_CoA_acyltransferase"/>
</dbReference>
<dbReference type="InterPro" id="IPR000182">
    <property type="entry name" value="GNAT_dom"/>
</dbReference>
<dbReference type="InterPro" id="IPR052523">
    <property type="entry name" value="Trichothecene_AcTrans"/>
</dbReference>
<dbReference type="PANTHER" id="PTHR42791:SF1">
    <property type="entry name" value="N-ACETYLTRANSFERASE DOMAIN-CONTAINING PROTEIN"/>
    <property type="match status" value="1"/>
</dbReference>
<evidence type="ECO:0000259" key="1">
    <source>
        <dbReference type="PROSITE" id="PS51186"/>
    </source>
</evidence>
<protein>
    <submittedName>
        <fullName evidence="2">GNAT family N-acetyltransferase</fullName>
    </submittedName>
</protein>
<keyword evidence="3" id="KW-1185">Reference proteome</keyword>
<dbReference type="EMBL" id="BAAATA010000041">
    <property type="protein sequence ID" value="GAA2506862.1"/>
    <property type="molecule type" value="Genomic_DNA"/>
</dbReference>
<evidence type="ECO:0000313" key="3">
    <source>
        <dbReference type="Proteomes" id="UP001501358"/>
    </source>
</evidence>
<dbReference type="Proteomes" id="UP001501358">
    <property type="component" value="Unassembled WGS sequence"/>
</dbReference>